<keyword evidence="7" id="KW-0472">Membrane</keyword>
<dbReference type="InterPro" id="IPR026197">
    <property type="entry name" value="SCG3"/>
</dbReference>
<evidence type="ECO:0000256" key="1">
    <source>
        <dbReference type="ARBA" id="ARBA00004268"/>
    </source>
</evidence>
<evidence type="ECO:0000256" key="3">
    <source>
        <dbReference type="ARBA" id="ARBA00013655"/>
    </source>
</evidence>
<dbReference type="AlphaFoldDB" id="A0A834BPH8"/>
<proteinExistence type="predicted"/>
<comment type="subcellular location">
    <subcellularLocation>
        <location evidence="1">Cytoplasmic vesicle</location>
        <location evidence="1">Secretory vesicle membrane</location>
        <topology evidence="1">Peripheral membrane protein</topology>
    </subcellularLocation>
    <subcellularLocation>
        <location evidence="2">Secreted</location>
    </subcellularLocation>
</comment>
<evidence type="ECO:0000256" key="5">
    <source>
        <dbReference type="ARBA" id="ARBA00022685"/>
    </source>
</evidence>
<evidence type="ECO:0000256" key="7">
    <source>
        <dbReference type="ARBA" id="ARBA00023136"/>
    </source>
</evidence>
<evidence type="ECO:0000313" key="11">
    <source>
        <dbReference type="EMBL" id="KAF6132733.1"/>
    </source>
</evidence>
<evidence type="ECO:0000313" key="12">
    <source>
        <dbReference type="Proteomes" id="UP000664940"/>
    </source>
</evidence>
<keyword evidence="5" id="KW-0165">Cleavage on pair of basic residues</keyword>
<name>A0A834BPH8_9CHIR</name>
<dbReference type="EMBL" id="JABVXQ010000001">
    <property type="protein sequence ID" value="KAF6132733.1"/>
    <property type="molecule type" value="Genomic_DNA"/>
</dbReference>
<dbReference type="GO" id="GO:0030667">
    <property type="term" value="C:secretory granule membrane"/>
    <property type="evidence" value="ECO:0007669"/>
    <property type="project" value="TreeGrafter"/>
</dbReference>
<evidence type="ECO:0000256" key="4">
    <source>
        <dbReference type="ARBA" id="ARBA00022525"/>
    </source>
</evidence>
<dbReference type="PANTHER" id="PTHR17388:SF2">
    <property type="entry name" value="SECRETOGRANIN-3"/>
    <property type="match status" value="1"/>
</dbReference>
<dbReference type="PANTHER" id="PTHR17388">
    <property type="entry name" value="SECRETOGRANIN III"/>
    <property type="match status" value="1"/>
</dbReference>
<evidence type="ECO:0000256" key="6">
    <source>
        <dbReference type="ARBA" id="ARBA00022729"/>
    </source>
</evidence>
<evidence type="ECO:0000256" key="8">
    <source>
        <dbReference type="ARBA" id="ARBA00023329"/>
    </source>
</evidence>
<keyword evidence="8" id="KW-0968">Cytoplasmic vesicle</keyword>
<evidence type="ECO:0000256" key="9">
    <source>
        <dbReference type="ARBA" id="ARBA00033446"/>
    </source>
</evidence>
<organism evidence="11 12">
    <name type="scientific">Phyllostomus discolor</name>
    <name type="common">pale spear-nosed bat</name>
    <dbReference type="NCBI Taxonomy" id="89673"/>
    <lineage>
        <taxon>Eukaryota</taxon>
        <taxon>Metazoa</taxon>
        <taxon>Chordata</taxon>
        <taxon>Craniata</taxon>
        <taxon>Vertebrata</taxon>
        <taxon>Euteleostomi</taxon>
        <taxon>Mammalia</taxon>
        <taxon>Eutheria</taxon>
        <taxon>Laurasiatheria</taxon>
        <taxon>Chiroptera</taxon>
        <taxon>Yangochiroptera</taxon>
        <taxon>Phyllostomidae</taxon>
        <taxon>Phyllostominae</taxon>
        <taxon>Phyllostomus</taxon>
    </lineage>
</organism>
<comment type="caution">
    <text evidence="11">The sequence shown here is derived from an EMBL/GenBank/DDBJ whole genome shotgun (WGS) entry which is preliminary data.</text>
</comment>
<dbReference type="Proteomes" id="UP000664940">
    <property type="component" value="Unassembled WGS sequence"/>
</dbReference>
<dbReference type="GO" id="GO:0033366">
    <property type="term" value="P:protein localization to secretory granule"/>
    <property type="evidence" value="ECO:0007669"/>
    <property type="project" value="TreeGrafter"/>
</dbReference>
<keyword evidence="4" id="KW-0964">Secreted</keyword>
<accession>A0A834BPH8</accession>
<reference evidence="11 12" key="1">
    <citation type="journal article" date="2020" name="Nature">
        <title>Six reference-quality genomes reveal evolution of bat adaptations.</title>
        <authorList>
            <person name="Jebb D."/>
            <person name="Huang Z."/>
            <person name="Pippel M."/>
            <person name="Hughes G.M."/>
            <person name="Lavrichenko K."/>
            <person name="Devanna P."/>
            <person name="Winkler S."/>
            <person name="Jermiin L.S."/>
            <person name="Skirmuntt E.C."/>
            <person name="Katzourakis A."/>
            <person name="Burkitt-Gray L."/>
            <person name="Ray D.A."/>
            <person name="Sullivan K.A.M."/>
            <person name="Roscito J.G."/>
            <person name="Kirilenko B.M."/>
            <person name="Davalos L.M."/>
            <person name="Corthals A.P."/>
            <person name="Power M.L."/>
            <person name="Jones G."/>
            <person name="Ransome R.D."/>
            <person name="Dechmann D.K.N."/>
            <person name="Locatelli A.G."/>
            <person name="Puechmaille S.J."/>
            <person name="Fedrigo O."/>
            <person name="Jarvis E.D."/>
            <person name="Hiller M."/>
            <person name="Vernes S.C."/>
            <person name="Myers E.W."/>
            <person name="Teeling E.C."/>
        </authorList>
    </citation>
    <scope>NUCLEOTIDE SEQUENCE [LARGE SCALE GENOMIC DNA]</scope>
    <source>
        <strain evidence="11">Bat1K_MPI-CBG_1</strain>
    </source>
</reference>
<keyword evidence="6" id="KW-0732">Signal</keyword>
<dbReference type="GO" id="GO:0030658">
    <property type="term" value="C:transport vesicle membrane"/>
    <property type="evidence" value="ECO:0007669"/>
    <property type="project" value="UniProtKB-SubCell"/>
</dbReference>
<evidence type="ECO:0000256" key="2">
    <source>
        <dbReference type="ARBA" id="ARBA00004613"/>
    </source>
</evidence>
<protein>
    <recommendedName>
        <fullName evidence="3">Secretogranin-3</fullName>
    </recommendedName>
    <alternativeName>
        <fullName evidence="9">Secretogranin III</fullName>
    </alternativeName>
</protein>
<sequence>MAAIQDGFANGENDETVSNTLTLTNGLERRTKTYSEDNFEELQYFPNFYALLKSIDSEKEAKEKETLITIMKTLIDFVKMMVKYGTISPEEGVSYLENLDETIALQTKSKLEKNFTDNISKLFPAPSMQSHEETDSTKQEAAKMEKEYGTLKDSTKDDNPGGKTDEPKGKTEAYLEAIRKNIEWLKKHNKKGNKEDYDLSKMRDFINQQTDAYVEKGILDKEEADAIKRIYSSL</sequence>
<dbReference type="GO" id="GO:0005576">
    <property type="term" value="C:extracellular region"/>
    <property type="evidence" value="ECO:0007669"/>
    <property type="project" value="UniProtKB-SubCell"/>
</dbReference>
<dbReference type="Pfam" id="PF15467">
    <property type="entry name" value="SGIII"/>
    <property type="match status" value="1"/>
</dbReference>
<feature type="region of interest" description="Disordered" evidence="10">
    <location>
        <begin position="123"/>
        <end position="172"/>
    </location>
</feature>
<feature type="compositionally biased region" description="Basic and acidic residues" evidence="10">
    <location>
        <begin position="130"/>
        <end position="172"/>
    </location>
</feature>
<evidence type="ECO:0000256" key="10">
    <source>
        <dbReference type="SAM" id="MobiDB-lite"/>
    </source>
</evidence>
<gene>
    <name evidence="11" type="ORF">HJG60_016889</name>
</gene>